<name>A0A317EEU1_9PROT</name>
<comment type="caution">
    <text evidence="2">The sequence shown here is derived from an EMBL/GenBank/DDBJ whole genome shotgun (WGS) entry which is preliminary data.</text>
</comment>
<gene>
    <name evidence="2" type="ORF">DKG74_08370</name>
</gene>
<dbReference type="OrthoDB" id="2955631at2"/>
<protein>
    <submittedName>
        <fullName evidence="2">DUF2254 domain-containing protein</fullName>
    </submittedName>
</protein>
<accession>A0A317EEU1</accession>
<dbReference type="Proteomes" id="UP000245461">
    <property type="component" value="Unassembled WGS sequence"/>
</dbReference>
<dbReference type="RefSeq" id="WP_109904582.1">
    <property type="nucleotide sequence ID" value="NZ_QGLE01000003.1"/>
</dbReference>
<keyword evidence="1" id="KW-0812">Transmembrane</keyword>
<feature type="transmembrane region" description="Helical" evidence="1">
    <location>
        <begin position="21"/>
        <end position="40"/>
    </location>
</feature>
<proteinExistence type="predicted"/>
<dbReference type="EMBL" id="QGLE01000003">
    <property type="protein sequence ID" value="PWR24796.1"/>
    <property type="molecule type" value="Genomic_DNA"/>
</dbReference>
<dbReference type="AlphaFoldDB" id="A0A317EEU1"/>
<evidence type="ECO:0000256" key="1">
    <source>
        <dbReference type="SAM" id="Phobius"/>
    </source>
</evidence>
<sequence>MARWLWILARLRRQLWVRSSLYGLLSIITALMAIVLDPLIPADAARGLGAEAVGSILSIVASSMLAVTTFSLGIMVSAAATVASGATPRAASLLAEDAVAQSALSTFLGAFLFSLVGLVGLNAGVYGAGGQLVLFVSTLFMLGLVVVNVLRWISQLTVLGRVGEVVDRVEEVAIRAMADYAADPAMGCEPLLPEDCERAPDGAVAVFCPVVGHVQHIDVAALSAIAEAAGARIRVAARPGAFCVPDRPLAFVLGAEGDDGIGERVARCFTVSDSRSFDQDPRFGLVVLSEIASKALSPGINDPGTAIDVVGTLVRVLLPAAGVRAGAVIRPRLSMPVIAAEDLFDDAFGAIARDGASLVEVAIRLQKVLDTLAAVDDRRFAEAARRMGEESLERAMAALPFKGDRRRLRLDRRFAES</sequence>
<keyword evidence="1" id="KW-1133">Transmembrane helix</keyword>
<dbReference type="Pfam" id="PF10011">
    <property type="entry name" value="DUF2254"/>
    <property type="match status" value="1"/>
</dbReference>
<keyword evidence="3" id="KW-1185">Reference proteome</keyword>
<feature type="transmembrane region" description="Helical" evidence="1">
    <location>
        <begin position="132"/>
        <end position="153"/>
    </location>
</feature>
<organism evidence="2 3">
    <name type="scientific">Zavarzinia aquatilis</name>
    <dbReference type="NCBI Taxonomy" id="2211142"/>
    <lineage>
        <taxon>Bacteria</taxon>
        <taxon>Pseudomonadati</taxon>
        <taxon>Pseudomonadota</taxon>
        <taxon>Alphaproteobacteria</taxon>
        <taxon>Rhodospirillales</taxon>
        <taxon>Zavarziniaceae</taxon>
        <taxon>Zavarzinia</taxon>
    </lineage>
</organism>
<evidence type="ECO:0000313" key="3">
    <source>
        <dbReference type="Proteomes" id="UP000245461"/>
    </source>
</evidence>
<reference evidence="2 3" key="1">
    <citation type="submission" date="2018-05" db="EMBL/GenBank/DDBJ databases">
        <title>Zavarzinia sp. HR-AS.</title>
        <authorList>
            <person name="Lee Y."/>
            <person name="Jeon C.O."/>
        </authorList>
    </citation>
    <scope>NUCLEOTIDE SEQUENCE [LARGE SCALE GENOMIC DNA]</scope>
    <source>
        <strain evidence="2 3">HR-AS</strain>
    </source>
</reference>
<evidence type="ECO:0000313" key="2">
    <source>
        <dbReference type="EMBL" id="PWR24796.1"/>
    </source>
</evidence>
<keyword evidence="1" id="KW-0472">Membrane</keyword>
<feature type="transmembrane region" description="Helical" evidence="1">
    <location>
        <begin position="52"/>
        <end position="82"/>
    </location>
</feature>
<dbReference type="InterPro" id="IPR018723">
    <property type="entry name" value="DUF2254_membrane"/>
</dbReference>
<feature type="transmembrane region" description="Helical" evidence="1">
    <location>
        <begin position="103"/>
        <end position="126"/>
    </location>
</feature>